<sequence>MLDSRKLEGEGKASKAHFSGLDPKKGELPSDSLKWQCQQGNYSTSARSAGGSEIPVDTSQSMLSFSGYATFNVQYIQLHQGGKVKVWLWQIAFFAEAAEEVSASSCSSSSSARGYKPCNSSSKSEQVPAPGTAAAGLPFLARII</sequence>
<organism evidence="2 3">
    <name type="scientific">Anas platyrhynchos</name>
    <name type="common">Mallard</name>
    <name type="synonym">Anas boschas</name>
    <dbReference type="NCBI Taxonomy" id="8839"/>
    <lineage>
        <taxon>Eukaryota</taxon>
        <taxon>Metazoa</taxon>
        <taxon>Chordata</taxon>
        <taxon>Craniata</taxon>
        <taxon>Vertebrata</taxon>
        <taxon>Euteleostomi</taxon>
        <taxon>Archelosauria</taxon>
        <taxon>Archosauria</taxon>
        <taxon>Dinosauria</taxon>
        <taxon>Saurischia</taxon>
        <taxon>Theropoda</taxon>
        <taxon>Coelurosauria</taxon>
        <taxon>Aves</taxon>
        <taxon>Neognathae</taxon>
        <taxon>Galloanserae</taxon>
        <taxon>Anseriformes</taxon>
        <taxon>Anatidae</taxon>
        <taxon>Anatinae</taxon>
        <taxon>Anas</taxon>
    </lineage>
</organism>
<accession>R0M294</accession>
<feature type="compositionally biased region" description="Low complexity" evidence="1">
    <location>
        <begin position="103"/>
        <end position="112"/>
    </location>
</feature>
<name>R0M294_ANAPL</name>
<dbReference type="Proteomes" id="UP000296049">
    <property type="component" value="Unassembled WGS sequence"/>
</dbReference>
<keyword evidence="3" id="KW-1185">Reference proteome</keyword>
<evidence type="ECO:0000313" key="2">
    <source>
        <dbReference type="EMBL" id="EOB06788.1"/>
    </source>
</evidence>
<feature type="compositionally biased region" description="Basic and acidic residues" evidence="1">
    <location>
        <begin position="1"/>
        <end position="13"/>
    </location>
</feature>
<evidence type="ECO:0000256" key="1">
    <source>
        <dbReference type="SAM" id="MobiDB-lite"/>
    </source>
</evidence>
<protein>
    <submittedName>
        <fullName evidence="2">Uncharacterized protein</fullName>
    </submittedName>
</protein>
<gene>
    <name evidence="2" type="ORF">Anapl_06715</name>
</gene>
<dbReference type="EMBL" id="KB742582">
    <property type="protein sequence ID" value="EOB06788.1"/>
    <property type="molecule type" value="Genomic_DNA"/>
</dbReference>
<proteinExistence type="predicted"/>
<dbReference type="AlphaFoldDB" id="R0M294"/>
<reference evidence="3" key="1">
    <citation type="journal article" date="2013" name="Nat. Genet.">
        <title>The duck genome and transcriptome provide insight into an avian influenza virus reservoir species.</title>
        <authorList>
            <person name="Huang Y."/>
            <person name="Li Y."/>
            <person name="Burt D.W."/>
            <person name="Chen H."/>
            <person name="Zhang Y."/>
            <person name="Qian W."/>
            <person name="Kim H."/>
            <person name="Gan S."/>
            <person name="Zhao Y."/>
            <person name="Li J."/>
            <person name="Yi K."/>
            <person name="Feng H."/>
            <person name="Zhu P."/>
            <person name="Li B."/>
            <person name="Liu Q."/>
            <person name="Fairley S."/>
            <person name="Magor K.E."/>
            <person name="Du Z."/>
            <person name="Hu X."/>
            <person name="Goodman L."/>
            <person name="Tafer H."/>
            <person name="Vignal A."/>
            <person name="Lee T."/>
            <person name="Kim K.W."/>
            <person name="Sheng Z."/>
            <person name="An Y."/>
            <person name="Searle S."/>
            <person name="Herrero J."/>
            <person name="Groenen M.A."/>
            <person name="Crooijmans R.P."/>
            <person name="Faraut T."/>
            <person name="Cai Q."/>
            <person name="Webster R.G."/>
            <person name="Aldridge J.R."/>
            <person name="Warren W.C."/>
            <person name="Bartschat S."/>
            <person name="Kehr S."/>
            <person name="Marz M."/>
            <person name="Stadler P.F."/>
            <person name="Smith J."/>
            <person name="Kraus R.H."/>
            <person name="Zhao Y."/>
            <person name="Ren L."/>
            <person name="Fei J."/>
            <person name="Morisson M."/>
            <person name="Kaiser P."/>
            <person name="Griffin D.K."/>
            <person name="Rao M."/>
            <person name="Pitel F."/>
            <person name="Wang J."/>
            <person name="Li N."/>
        </authorList>
    </citation>
    <scope>NUCLEOTIDE SEQUENCE [LARGE SCALE GENOMIC DNA]</scope>
</reference>
<feature type="region of interest" description="Disordered" evidence="1">
    <location>
        <begin position="103"/>
        <end position="129"/>
    </location>
</feature>
<feature type="region of interest" description="Disordered" evidence="1">
    <location>
        <begin position="1"/>
        <end position="32"/>
    </location>
</feature>
<evidence type="ECO:0000313" key="3">
    <source>
        <dbReference type="Proteomes" id="UP000296049"/>
    </source>
</evidence>